<protein>
    <submittedName>
        <fullName evidence="4">DUF4190 domain-containing protein</fullName>
    </submittedName>
</protein>
<keyword evidence="5" id="KW-1185">Reference proteome</keyword>
<comment type="caution">
    <text evidence="4">The sequence shown here is derived from an EMBL/GenBank/DDBJ whole genome shotgun (WGS) entry which is preliminary data.</text>
</comment>
<dbReference type="RefSeq" id="WP_356711483.1">
    <property type="nucleotide sequence ID" value="NZ_JBEXIP010000027.1"/>
</dbReference>
<evidence type="ECO:0000256" key="1">
    <source>
        <dbReference type="SAM" id="MobiDB-lite"/>
    </source>
</evidence>
<keyword evidence="2" id="KW-0472">Membrane</keyword>
<feature type="region of interest" description="Disordered" evidence="1">
    <location>
        <begin position="1"/>
        <end position="21"/>
    </location>
</feature>
<keyword evidence="2" id="KW-1133">Transmembrane helix</keyword>
<organism evidence="4 5">
    <name type="scientific">Streptomyces sp. 900116325</name>
    <dbReference type="NCBI Taxonomy" id="3154295"/>
    <lineage>
        <taxon>Bacteria</taxon>
        <taxon>Bacillati</taxon>
        <taxon>Actinomycetota</taxon>
        <taxon>Actinomycetes</taxon>
        <taxon>Kitasatosporales</taxon>
        <taxon>Streptomycetaceae</taxon>
        <taxon>Streptomyces</taxon>
    </lineage>
</organism>
<feature type="transmembrane region" description="Helical" evidence="2">
    <location>
        <begin position="91"/>
        <end position="117"/>
    </location>
</feature>
<evidence type="ECO:0000313" key="5">
    <source>
        <dbReference type="Proteomes" id="UP001550044"/>
    </source>
</evidence>
<accession>A0ABV2UFE0</accession>
<dbReference type="Proteomes" id="UP001550044">
    <property type="component" value="Unassembled WGS sequence"/>
</dbReference>
<proteinExistence type="predicted"/>
<feature type="transmembrane region" description="Helical" evidence="2">
    <location>
        <begin position="52"/>
        <end position="70"/>
    </location>
</feature>
<gene>
    <name evidence="4" type="ORF">ABZV61_28125</name>
</gene>
<evidence type="ECO:0000259" key="3">
    <source>
        <dbReference type="Pfam" id="PF13828"/>
    </source>
</evidence>
<evidence type="ECO:0000313" key="4">
    <source>
        <dbReference type="EMBL" id="MET8436577.1"/>
    </source>
</evidence>
<reference evidence="4 5" key="1">
    <citation type="submission" date="2024-06" db="EMBL/GenBank/DDBJ databases">
        <title>The Natural Products Discovery Center: Release of the First 8490 Sequenced Strains for Exploring Actinobacteria Biosynthetic Diversity.</title>
        <authorList>
            <person name="Kalkreuter E."/>
            <person name="Kautsar S.A."/>
            <person name="Yang D."/>
            <person name="Bader C.D."/>
            <person name="Teijaro C.N."/>
            <person name="Fluegel L."/>
            <person name="Davis C.M."/>
            <person name="Simpson J.R."/>
            <person name="Lauterbach L."/>
            <person name="Steele A.D."/>
            <person name="Gui C."/>
            <person name="Meng S."/>
            <person name="Li G."/>
            <person name="Viehrig K."/>
            <person name="Ye F."/>
            <person name="Su P."/>
            <person name="Kiefer A.F."/>
            <person name="Nichols A."/>
            <person name="Cepeda A.J."/>
            <person name="Yan W."/>
            <person name="Fan B."/>
            <person name="Jiang Y."/>
            <person name="Adhikari A."/>
            <person name="Zheng C.-J."/>
            <person name="Schuster L."/>
            <person name="Cowan T.M."/>
            <person name="Smanski M.J."/>
            <person name="Chevrette M.G."/>
            <person name="De Carvalho L.P.S."/>
            <person name="Shen B."/>
        </authorList>
    </citation>
    <scope>NUCLEOTIDE SEQUENCE [LARGE SCALE GENOMIC DNA]</scope>
    <source>
        <strain evidence="4 5">NPDC005137</strain>
    </source>
</reference>
<evidence type="ECO:0000256" key="2">
    <source>
        <dbReference type="SAM" id="Phobius"/>
    </source>
</evidence>
<keyword evidence="2" id="KW-0812">Transmembrane</keyword>
<dbReference type="InterPro" id="IPR025241">
    <property type="entry name" value="DUF4190"/>
</dbReference>
<feature type="transmembrane region" description="Helical" evidence="2">
    <location>
        <begin position="26"/>
        <end position="46"/>
    </location>
</feature>
<name>A0ABV2UFE0_9ACTN</name>
<dbReference type="EMBL" id="JBEXIP010000027">
    <property type="protein sequence ID" value="MET8436577.1"/>
    <property type="molecule type" value="Genomic_DNA"/>
</dbReference>
<sequence length="121" mass="12741">MSSAENMRARGEQTQSAPGRNRPAKVSLFFAACGYASLGNFFTGIAWLNPGIFVSMAVLSALTAIVSGHVGRYRGRRLGGDGRGMALAGILLGWLLLFICALIGLAFIGFIAGLTFLTDNL</sequence>
<feature type="domain" description="DUF4190" evidence="3">
    <location>
        <begin position="52"/>
        <end position="102"/>
    </location>
</feature>
<dbReference type="Pfam" id="PF13828">
    <property type="entry name" value="DUF4190"/>
    <property type="match status" value="1"/>
</dbReference>